<dbReference type="Proteomes" id="UP001152561">
    <property type="component" value="Unassembled WGS sequence"/>
</dbReference>
<evidence type="ECO:0000313" key="2">
    <source>
        <dbReference type="EMBL" id="KAJ8545722.1"/>
    </source>
</evidence>
<evidence type="ECO:0008006" key="4">
    <source>
        <dbReference type="Google" id="ProtNLM"/>
    </source>
</evidence>
<dbReference type="InterPro" id="IPR045286">
    <property type="entry name" value="FBS1-like"/>
</dbReference>
<dbReference type="OrthoDB" id="514005at2759"/>
<protein>
    <recommendedName>
        <fullName evidence="4">F-box domain-containing protein</fullName>
    </recommendedName>
</protein>
<dbReference type="EMBL" id="JAJAGQ010000013">
    <property type="protein sequence ID" value="KAJ8545722.1"/>
    <property type="molecule type" value="Genomic_DNA"/>
</dbReference>
<keyword evidence="3" id="KW-1185">Reference proteome</keyword>
<organism evidence="2 3">
    <name type="scientific">Anisodus acutangulus</name>
    <dbReference type="NCBI Taxonomy" id="402998"/>
    <lineage>
        <taxon>Eukaryota</taxon>
        <taxon>Viridiplantae</taxon>
        <taxon>Streptophyta</taxon>
        <taxon>Embryophyta</taxon>
        <taxon>Tracheophyta</taxon>
        <taxon>Spermatophyta</taxon>
        <taxon>Magnoliopsida</taxon>
        <taxon>eudicotyledons</taxon>
        <taxon>Gunneridae</taxon>
        <taxon>Pentapetalae</taxon>
        <taxon>asterids</taxon>
        <taxon>lamiids</taxon>
        <taxon>Solanales</taxon>
        <taxon>Solanaceae</taxon>
        <taxon>Solanoideae</taxon>
        <taxon>Hyoscyameae</taxon>
        <taxon>Anisodus</taxon>
    </lineage>
</organism>
<dbReference type="PANTHER" id="PTHR34049">
    <property type="entry name" value="F-BOX PROTEIN SKIP27"/>
    <property type="match status" value="1"/>
</dbReference>
<evidence type="ECO:0000313" key="3">
    <source>
        <dbReference type="Proteomes" id="UP001152561"/>
    </source>
</evidence>
<proteinExistence type="predicted"/>
<sequence length="317" mass="35810">MYVDDSQAVFEGCLHQANQRGIVYSHCKSLKDIKFRVVSYFAASCEFRVEEIPIPNCLPSRENKKRIIGEVSPNPRFRNRKGRRRVQRKRVVVRNADDANEEVVLPNDVNDGSPMFLSPVGFHLGAVTSPMDLAKQNNLLMIPKTPGAVEGMLESRLESLPRDLLVNILCHLLHDQLKAVFHVSQKIRKAVIMAKQFHFNYTTPNRMQQDMLGTITPLPTDHWPSVSKGDGKGAWVHSPRTPQAPKHGPKPPSRLKFIEMEQIATVLLQESAFPSRALLEVMVVEDALGYKDLKERSERKICNVLGVIIDCEDDTDV</sequence>
<name>A0A9Q1LYY6_9SOLA</name>
<evidence type="ECO:0000256" key="1">
    <source>
        <dbReference type="SAM" id="MobiDB-lite"/>
    </source>
</evidence>
<feature type="region of interest" description="Disordered" evidence="1">
    <location>
        <begin position="228"/>
        <end position="252"/>
    </location>
</feature>
<reference evidence="3" key="1">
    <citation type="journal article" date="2023" name="Proc. Natl. Acad. Sci. U.S.A.">
        <title>Genomic and structural basis for evolution of tropane alkaloid biosynthesis.</title>
        <authorList>
            <person name="Wanga Y.-J."/>
            <person name="Taina T."/>
            <person name="Yua J.-Y."/>
            <person name="Lia J."/>
            <person name="Xua B."/>
            <person name="Chenc J."/>
            <person name="D'Auriad J.C."/>
            <person name="Huanga J.-P."/>
            <person name="Huanga S.-X."/>
        </authorList>
    </citation>
    <scope>NUCLEOTIDE SEQUENCE [LARGE SCALE GENOMIC DNA]</scope>
    <source>
        <strain evidence="3">cv. KIB-2019</strain>
    </source>
</reference>
<comment type="caution">
    <text evidence="2">The sequence shown here is derived from an EMBL/GenBank/DDBJ whole genome shotgun (WGS) entry which is preliminary data.</text>
</comment>
<dbReference type="AlphaFoldDB" id="A0A9Q1LYY6"/>
<accession>A0A9Q1LYY6</accession>
<gene>
    <name evidence="2" type="ORF">K7X08_018305</name>
</gene>
<dbReference type="PANTHER" id="PTHR34049:SF9">
    <property type="entry name" value="F-BOX PROTEIN"/>
    <property type="match status" value="1"/>
</dbReference>